<proteinExistence type="predicted"/>
<evidence type="ECO:0000313" key="2">
    <source>
        <dbReference type="WBParaSite" id="PS1159_v2.g10695.t1"/>
    </source>
</evidence>
<dbReference type="Proteomes" id="UP000887580">
    <property type="component" value="Unplaced"/>
</dbReference>
<sequence length="377" mass="44027">MYQNILEQMDIGSLWEQTTETLRQTITEICDETESSFCQRYRYFWGDTVSLSKELLDADSIGQSQNINILISTNCESLSFDDLILVISKFASTLEPETNEALVKQLMKEIEQEVQLGGSSELAECLNQRFLFSICRYIDLNSFPFSENLKRYLLVNPNVVAELSSKFPLFYFTEHDFEEIIPHLSPLHFTRLFLAALENMKNEYIPLPILKGLLSQSYEFLAEFVPDFDKYVLFWKPLLAFYQTTAVNVNPQWELQLPNYSNNLLHLRLTGKSSVVDYTYSPAIFTFPITVIENLLADIAFKDTWLRWDDQSFFHRTLRNLRCFIFNLRNSSASKLNYPLILIRTIIFFLKNGFYYGQLNDDITSIITCLFFDAVKF</sequence>
<reference evidence="2" key="1">
    <citation type="submission" date="2022-11" db="UniProtKB">
        <authorList>
            <consortium name="WormBaseParasite"/>
        </authorList>
    </citation>
    <scope>IDENTIFICATION</scope>
</reference>
<organism evidence="1 2">
    <name type="scientific">Panagrolaimus sp. PS1159</name>
    <dbReference type="NCBI Taxonomy" id="55785"/>
    <lineage>
        <taxon>Eukaryota</taxon>
        <taxon>Metazoa</taxon>
        <taxon>Ecdysozoa</taxon>
        <taxon>Nematoda</taxon>
        <taxon>Chromadorea</taxon>
        <taxon>Rhabditida</taxon>
        <taxon>Tylenchina</taxon>
        <taxon>Panagrolaimomorpha</taxon>
        <taxon>Panagrolaimoidea</taxon>
        <taxon>Panagrolaimidae</taxon>
        <taxon>Panagrolaimus</taxon>
    </lineage>
</organism>
<dbReference type="WBParaSite" id="PS1159_v2.g10695.t1">
    <property type="protein sequence ID" value="PS1159_v2.g10695.t1"/>
    <property type="gene ID" value="PS1159_v2.g10695"/>
</dbReference>
<protein>
    <submittedName>
        <fullName evidence="2">Uncharacterized protein</fullName>
    </submittedName>
</protein>
<accession>A0AC35ETP4</accession>
<evidence type="ECO:0000313" key="1">
    <source>
        <dbReference type="Proteomes" id="UP000887580"/>
    </source>
</evidence>
<name>A0AC35ETP4_9BILA</name>